<dbReference type="Gene3D" id="2.60.40.420">
    <property type="entry name" value="Cupredoxins - blue copper proteins"/>
    <property type="match status" value="1"/>
</dbReference>
<keyword evidence="6" id="KW-1185">Reference proteome</keyword>
<dbReference type="GO" id="GO:0009055">
    <property type="term" value="F:electron transfer activity"/>
    <property type="evidence" value="ECO:0007669"/>
    <property type="project" value="InterPro"/>
</dbReference>
<dbReference type="EMBL" id="RBZW01000004">
    <property type="protein sequence ID" value="THE66535.1"/>
    <property type="molecule type" value="Genomic_DNA"/>
</dbReference>
<evidence type="ECO:0000313" key="5">
    <source>
        <dbReference type="EMBL" id="THE66535.1"/>
    </source>
</evidence>
<reference evidence="5 6" key="1">
    <citation type="submission" date="2018-10" db="EMBL/GenBank/DDBJ databases">
        <title>Natronolimnobius sp. XQ-INN 246 isolated from Inner Mongolia Autonomous Region of China.</title>
        <authorList>
            <person name="Xue Q."/>
        </authorList>
    </citation>
    <scope>NUCLEOTIDE SEQUENCE [LARGE SCALE GENOMIC DNA]</scope>
    <source>
        <strain evidence="5 6">XQ-INN 246</strain>
    </source>
</reference>
<evidence type="ECO:0000313" key="6">
    <source>
        <dbReference type="Proteomes" id="UP000318864"/>
    </source>
</evidence>
<dbReference type="GO" id="GO:0005507">
    <property type="term" value="F:copper ion binding"/>
    <property type="evidence" value="ECO:0007669"/>
    <property type="project" value="InterPro"/>
</dbReference>
<gene>
    <name evidence="5" type="ORF">D8Y22_01690</name>
</gene>
<evidence type="ECO:0000256" key="3">
    <source>
        <dbReference type="SAM" id="MobiDB-lite"/>
    </source>
</evidence>
<dbReference type="Proteomes" id="UP000318864">
    <property type="component" value="Unassembled WGS sequence"/>
</dbReference>
<dbReference type="InterPro" id="IPR008972">
    <property type="entry name" value="Cupredoxin"/>
</dbReference>
<dbReference type="OrthoDB" id="186995at2157"/>
<dbReference type="Pfam" id="PF00127">
    <property type="entry name" value="Copper-bind"/>
    <property type="match status" value="1"/>
</dbReference>
<evidence type="ECO:0000256" key="2">
    <source>
        <dbReference type="ARBA" id="ARBA00023008"/>
    </source>
</evidence>
<dbReference type="RefSeq" id="WP_141462884.1">
    <property type="nucleotide sequence ID" value="NZ_RBZW01000004.1"/>
</dbReference>
<dbReference type="InterPro" id="IPR000923">
    <property type="entry name" value="BlueCu_1"/>
</dbReference>
<dbReference type="AlphaFoldDB" id="A0A4S3TSX8"/>
<keyword evidence="2" id="KW-0186">Copper</keyword>
<feature type="domain" description="Blue (type 1) copper" evidence="4">
    <location>
        <begin position="68"/>
        <end position="158"/>
    </location>
</feature>
<accession>A0A4S3TSX8</accession>
<protein>
    <submittedName>
        <fullName evidence="5">Halocyanin</fullName>
    </submittedName>
</protein>
<keyword evidence="1" id="KW-0479">Metal-binding</keyword>
<evidence type="ECO:0000256" key="1">
    <source>
        <dbReference type="ARBA" id="ARBA00022723"/>
    </source>
</evidence>
<feature type="region of interest" description="Disordered" evidence="3">
    <location>
        <begin position="28"/>
        <end position="53"/>
    </location>
</feature>
<name>A0A4S3TSX8_9EURY</name>
<comment type="caution">
    <text evidence="5">The sequence shown here is derived from an EMBL/GenBank/DDBJ whole genome shotgun (WGS) entry which is preliminary data.</text>
</comment>
<dbReference type="PROSITE" id="PS51257">
    <property type="entry name" value="PROKAR_LIPOPROTEIN"/>
    <property type="match status" value="1"/>
</dbReference>
<proteinExistence type="predicted"/>
<sequence length="198" mass="21165">MTHTRRRTLEVATTASITALAGCLGGRDAIRRGGDDGDPGSPEGSSGDGTLGDPAAAVEVTVVTRPSPQFEPGLVHVEPGGTVRWLVEGPRHDVTAYHSDVDRPQRVPDGTDAFESGLLREGHEFEHTFDDPGVYDYVDTRRLCGSHEALGAVGRVVVGWPELETEPALEHDVSGLPSRAETVMAAYDERTREALAEV</sequence>
<dbReference type="SUPFAM" id="SSF49503">
    <property type="entry name" value="Cupredoxins"/>
    <property type="match status" value="1"/>
</dbReference>
<organism evidence="5 6">
    <name type="scientific">Salinadaptatus halalkaliphilus</name>
    <dbReference type="NCBI Taxonomy" id="2419781"/>
    <lineage>
        <taxon>Archaea</taxon>
        <taxon>Methanobacteriati</taxon>
        <taxon>Methanobacteriota</taxon>
        <taxon>Stenosarchaea group</taxon>
        <taxon>Halobacteria</taxon>
        <taxon>Halobacteriales</taxon>
        <taxon>Natrialbaceae</taxon>
        <taxon>Salinadaptatus</taxon>
    </lineage>
</organism>
<evidence type="ECO:0000259" key="4">
    <source>
        <dbReference type="Pfam" id="PF00127"/>
    </source>
</evidence>